<dbReference type="EMBL" id="JAYMGO010000013">
    <property type="protein sequence ID" value="KAL1263424.1"/>
    <property type="molecule type" value="Genomic_DNA"/>
</dbReference>
<dbReference type="SUPFAM" id="SSF52799">
    <property type="entry name" value="(Phosphotyrosine protein) phosphatases II"/>
    <property type="match status" value="1"/>
</dbReference>
<organism evidence="2 3">
    <name type="scientific">Cirrhinus molitorella</name>
    <name type="common">mud carp</name>
    <dbReference type="NCBI Taxonomy" id="172907"/>
    <lineage>
        <taxon>Eukaryota</taxon>
        <taxon>Metazoa</taxon>
        <taxon>Chordata</taxon>
        <taxon>Craniata</taxon>
        <taxon>Vertebrata</taxon>
        <taxon>Euteleostomi</taxon>
        <taxon>Actinopterygii</taxon>
        <taxon>Neopterygii</taxon>
        <taxon>Teleostei</taxon>
        <taxon>Ostariophysi</taxon>
        <taxon>Cypriniformes</taxon>
        <taxon>Cyprinidae</taxon>
        <taxon>Labeoninae</taxon>
        <taxon>Labeonini</taxon>
        <taxon>Cirrhinus</taxon>
    </lineage>
</organism>
<keyword evidence="3" id="KW-1185">Reference proteome</keyword>
<protein>
    <recommendedName>
        <fullName evidence="1">Dual specificity phosphatase catalytic domain-containing protein</fullName>
    </recommendedName>
</protein>
<feature type="domain" description="Dual specificity phosphatase catalytic" evidence="1">
    <location>
        <begin position="24"/>
        <end position="111"/>
    </location>
</feature>
<accession>A0ABR3MHG0</accession>
<dbReference type="InterPro" id="IPR020405">
    <property type="entry name" value="Atypical_DUSP_subfamA"/>
</dbReference>
<name>A0ABR3MHG0_9TELE</name>
<dbReference type="InterPro" id="IPR029021">
    <property type="entry name" value="Prot-tyrosine_phosphatase-like"/>
</dbReference>
<dbReference type="Gene3D" id="3.90.190.10">
    <property type="entry name" value="Protein tyrosine phosphatase superfamily"/>
    <property type="match status" value="1"/>
</dbReference>
<evidence type="ECO:0000313" key="3">
    <source>
        <dbReference type="Proteomes" id="UP001558613"/>
    </source>
</evidence>
<reference evidence="2 3" key="1">
    <citation type="submission" date="2023-09" db="EMBL/GenBank/DDBJ databases">
        <authorList>
            <person name="Wang M."/>
        </authorList>
    </citation>
    <scope>NUCLEOTIDE SEQUENCE [LARGE SCALE GENOMIC DNA]</scope>
    <source>
        <strain evidence="2">GT-2023</strain>
        <tissue evidence="2">Liver</tissue>
    </source>
</reference>
<evidence type="ECO:0000313" key="2">
    <source>
        <dbReference type="EMBL" id="KAL1263424.1"/>
    </source>
</evidence>
<evidence type="ECO:0000259" key="1">
    <source>
        <dbReference type="Pfam" id="PF00782"/>
    </source>
</evidence>
<comment type="caution">
    <text evidence="2">The sequence shown here is derived from an EMBL/GenBank/DDBJ whole genome shotgun (WGS) entry which is preliminary data.</text>
</comment>
<proteinExistence type="predicted"/>
<dbReference type="InterPro" id="IPR000340">
    <property type="entry name" value="Dual-sp_phosphatase_cat-dom"/>
</dbReference>
<dbReference type="Proteomes" id="UP001558613">
    <property type="component" value="Unassembled WGS sequence"/>
</dbReference>
<dbReference type="Pfam" id="PF00782">
    <property type="entry name" value="DSPc"/>
    <property type="match status" value="1"/>
</dbReference>
<gene>
    <name evidence="2" type="ORF">QQF64_006163</name>
</gene>
<dbReference type="PANTHER" id="PTHR45682">
    <property type="entry name" value="AGAP008228-PA"/>
    <property type="match status" value="1"/>
</dbReference>
<dbReference type="PANTHER" id="PTHR45682:SF3">
    <property type="entry name" value="DUAL SPECIFICITY PROTEIN PHOSPHATASE"/>
    <property type="match status" value="1"/>
</dbReference>
<sequence length="145" mass="16207">MGITHILNAAAVKKKLRVLMGMRNEKDLKGNINTGPKYYKGMNIKYCGLPTTHKDGVKMGMYFSTAAKFINKALRNTENKVLVHCCDGVSHSPMLLLAYRIIHRDMNVEECGLPRPAPSAGLERISSQLPEPDVVFTSWRRICSS</sequence>